<keyword evidence="5" id="KW-0479">Metal-binding</keyword>
<keyword evidence="6" id="KW-0227">DNA damage</keyword>
<dbReference type="GO" id="GO:0003697">
    <property type="term" value="F:single-stranded DNA binding"/>
    <property type="evidence" value="ECO:0007669"/>
    <property type="project" value="TreeGrafter"/>
</dbReference>
<dbReference type="InterPro" id="IPR051547">
    <property type="entry name" value="TDP2-like"/>
</dbReference>
<dbReference type="Pfam" id="PF03372">
    <property type="entry name" value="Exo_endo_phos"/>
    <property type="match status" value="1"/>
</dbReference>
<evidence type="ECO:0000256" key="10">
    <source>
        <dbReference type="ARBA" id="ARBA00023242"/>
    </source>
</evidence>
<dbReference type="GO" id="GO:0070260">
    <property type="term" value="F:5'-tyrosyl-DNA phosphodiesterase activity"/>
    <property type="evidence" value="ECO:0007669"/>
    <property type="project" value="TreeGrafter"/>
</dbReference>
<keyword evidence="13" id="KW-1185">Reference proteome</keyword>
<comment type="cofactor">
    <cofactor evidence="1">
        <name>Mn(2+)</name>
        <dbReference type="ChEBI" id="CHEBI:29035"/>
    </cofactor>
</comment>
<reference evidence="12 13" key="1">
    <citation type="journal article" date="2018" name="Mol. Plant">
        <title>The genome of Artemisia annua provides insight into the evolution of Asteraceae family and artemisinin biosynthesis.</title>
        <authorList>
            <person name="Shen Q."/>
            <person name="Zhang L."/>
            <person name="Liao Z."/>
            <person name="Wang S."/>
            <person name="Yan T."/>
            <person name="Shi P."/>
            <person name="Liu M."/>
            <person name="Fu X."/>
            <person name="Pan Q."/>
            <person name="Wang Y."/>
            <person name="Lv Z."/>
            <person name="Lu X."/>
            <person name="Zhang F."/>
            <person name="Jiang W."/>
            <person name="Ma Y."/>
            <person name="Chen M."/>
            <person name="Hao X."/>
            <person name="Li L."/>
            <person name="Tang Y."/>
            <person name="Lv G."/>
            <person name="Zhou Y."/>
            <person name="Sun X."/>
            <person name="Brodelius P.E."/>
            <person name="Rose J.K.C."/>
            <person name="Tang K."/>
        </authorList>
    </citation>
    <scope>NUCLEOTIDE SEQUENCE [LARGE SCALE GENOMIC DNA]</scope>
    <source>
        <strain evidence="13">cv. Huhao1</strain>
        <tissue evidence="12">Leaf</tissue>
    </source>
</reference>
<accession>A0A2U1MW68</accession>
<evidence type="ECO:0000256" key="1">
    <source>
        <dbReference type="ARBA" id="ARBA00001936"/>
    </source>
</evidence>
<evidence type="ECO:0000256" key="3">
    <source>
        <dbReference type="ARBA" id="ARBA00004322"/>
    </source>
</evidence>
<comment type="cofactor">
    <cofactor evidence="2">
        <name>Mg(2+)</name>
        <dbReference type="ChEBI" id="CHEBI:18420"/>
    </cofactor>
</comment>
<dbReference type="SUPFAM" id="SSF56219">
    <property type="entry name" value="DNase I-like"/>
    <property type="match status" value="1"/>
</dbReference>
<evidence type="ECO:0000256" key="6">
    <source>
        <dbReference type="ARBA" id="ARBA00022763"/>
    </source>
</evidence>
<evidence type="ECO:0000256" key="4">
    <source>
        <dbReference type="ARBA" id="ARBA00022722"/>
    </source>
</evidence>
<keyword evidence="7" id="KW-0378">Hydrolase</keyword>
<proteinExistence type="predicted"/>
<keyword evidence="12" id="KW-0255">Endonuclease</keyword>
<keyword evidence="8" id="KW-0460">Magnesium</keyword>
<dbReference type="GO" id="GO:0046872">
    <property type="term" value="F:metal ion binding"/>
    <property type="evidence" value="ECO:0007669"/>
    <property type="project" value="UniProtKB-KW"/>
</dbReference>
<evidence type="ECO:0000256" key="9">
    <source>
        <dbReference type="ARBA" id="ARBA00023204"/>
    </source>
</evidence>
<dbReference type="GO" id="GO:0005737">
    <property type="term" value="C:cytoplasm"/>
    <property type="evidence" value="ECO:0007669"/>
    <property type="project" value="TreeGrafter"/>
</dbReference>
<keyword evidence="10" id="KW-0539">Nucleus</keyword>
<dbReference type="Proteomes" id="UP000245207">
    <property type="component" value="Unassembled WGS sequence"/>
</dbReference>
<comment type="subcellular location">
    <subcellularLocation>
        <location evidence="3">Nucleus</location>
        <location evidence="3">PML body</location>
    </subcellularLocation>
</comment>
<dbReference type="InterPro" id="IPR036691">
    <property type="entry name" value="Endo/exonu/phosph_ase_sf"/>
</dbReference>
<evidence type="ECO:0000256" key="2">
    <source>
        <dbReference type="ARBA" id="ARBA00001946"/>
    </source>
</evidence>
<keyword evidence="12" id="KW-0269">Exonuclease</keyword>
<keyword evidence="4" id="KW-0540">Nuclease</keyword>
<evidence type="ECO:0000313" key="13">
    <source>
        <dbReference type="Proteomes" id="UP000245207"/>
    </source>
</evidence>
<evidence type="ECO:0000256" key="8">
    <source>
        <dbReference type="ARBA" id="ARBA00022842"/>
    </source>
</evidence>
<dbReference type="Gene3D" id="3.60.10.10">
    <property type="entry name" value="Endonuclease/exonuclease/phosphatase"/>
    <property type="match status" value="1"/>
</dbReference>
<dbReference type="EMBL" id="PKPP01004210">
    <property type="protein sequence ID" value="PWA65502.1"/>
    <property type="molecule type" value="Genomic_DNA"/>
</dbReference>
<dbReference type="PANTHER" id="PTHR15822:SF4">
    <property type="entry name" value="TYROSYL-DNA PHOSPHODIESTERASE 2"/>
    <property type="match status" value="1"/>
</dbReference>
<dbReference type="InterPro" id="IPR005135">
    <property type="entry name" value="Endo/exonuclease/phosphatase"/>
</dbReference>
<dbReference type="PANTHER" id="PTHR15822">
    <property type="entry name" value="TRAF AND TNF RECEPTOR-ASSOCIATED PROTEIN"/>
    <property type="match status" value="1"/>
</dbReference>
<dbReference type="GO" id="GO:0004527">
    <property type="term" value="F:exonuclease activity"/>
    <property type="evidence" value="ECO:0007669"/>
    <property type="project" value="UniProtKB-KW"/>
</dbReference>
<dbReference type="GO" id="GO:0006302">
    <property type="term" value="P:double-strand break repair"/>
    <property type="evidence" value="ECO:0007669"/>
    <property type="project" value="TreeGrafter"/>
</dbReference>
<comment type="caution">
    <text evidence="12">The sequence shown here is derived from an EMBL/GenBank/DDBJ whole genome shotgun (WGS) entry which is preliminary data.</text>
</comment>
<feature type="domain" description="Endonuclease/exonuclease/phosphatase" evidence="11">
    <location>
        <begin position="111"/>
        <end position="160"/>
    </location>
</feature>
<dbReference type="AlphaFoldDB" id="A0A2U1MW68"/>
<dbReference type="GO" id="GO:0004519">
    <property type="term" value="F:endonuclease activity"/>
    <property type="evidence" value="ECO:0007669"/>
    <property type="project" value="UniProtKB-KW"/>
</dbReference>
<gene>
    <name evidence="12" type="ORF">CTI12_AA332830</name>
</gene>
<protein>
    <submittedName>
        <fullName evidence="12">Endonuclease/exonuclease/phosphatase family protein</fullName>
    </submittedName>
</protein>
<dbReference type="STRING" id="35608.A0A2U1MW68"/>
<evidence type="ECO:0000256" key="5">
    <source>
        <dbReference type="ARBA" id="ARBA00022723"/>
    </source>
</evidence>
<evidence type="ECO:0000256" key="7">
    <source>
        <dbReference type="ARBA" id="ARBA00022801"/>
    </source>
</evidence>
<organism evidence="12 13">
    <name type="scientific">Artemisia annua</name>
    <name type="common">Sweet wormwood</name>
    <dbReference type="NCBI Taxonomy" id="35608"/>
    <lineage>
        <taxon>Eukaryota</taxon>
        <taxon>Viridiplantae</taxon>
        <taxon>Streptophyta</taxon>
        <taxon>Embryophyta</taxon>
        <taxon>Tracheophyta</taxon>
        <taxon>Spermatophyta</taxon>
        <taxon>Magnoliopsida</taxon>
        <taxon>eudicotyledons</taxon>
        <taxon>Gunneridae</taxon>
        <taxon>Pentapetalae</taxon>
        <taxon>asterids</taxon>
        <taxon>campanulids</taxon>
        <taxon>Asterales</taxon>
        <taxon>Asteraceae</taxon>
        <taxon>Asteroideae</taxon>
        <taxon>Anthemideae</taxon>
        <taxon>Artemisiinae</taxon>
        <taxon>Artemisia</taxon>
    </lineage>
</organism>
<evidence type="ECO:0000259" key="11">
    <source>
        <dbReference type="Pfam" id="PF03372"/>
    </source>
</evidence>
<keyword evidence="9" id="KW-0234">DNA repair</keyword>
<dbReference type="OrthoDB" id="1934077at2759"/>
<sequence>MAKTRLDPARTRLFPVRSGQNPVAPGYSGQNPAITDNTRLYPVRSGQDPVIPAKTRLYPAKTRLDPGKTRLDPVAVDVDGRGSHDKKSTDKALVTSDETWSKVDVKTLKILSYNIWFAEDVEIHIRMRTIGDIIQLHSPDVICLQEVTANIYAIFQRPDWWKSYKCSLSFDKANTS</sequence>
<name>A0A2U1MW68_ARTAN</name>
<evidence type="ECO:0000313" key="12">
    <source>
        <dbReference type="EMBL" id="PWA65502.1"/>
    </source>
</evidence>